<sequence length="507" mass="57086">MQGTAEQCNDLAQLRSMPIAEALEQLYQANGYISIWKQEERLQSLQEELQELAGDGLAPGEYAHAFAEQPEEVCDELRLSGDYLLALEHLSRGRLNPEDHEPMWRPEDYQPPSRLSVADLAAQGLADMTRAFDVARPSLPQYVELRRAYRQMDREPVVFAAFPEGPSIKAGQSDPRLPQLAQRLMLEGFLPSEPVTAGPLTEPVAPFTDPVRAQPLQYNARLQQAVRAFQVANGLQSDGIVGRQTVAALNITPEERLLQVRINLERLRWLDASRGEHVLLVNSAGSNAVLFRGNEVQWHSRVQSGTPDRATPLMISRINRVTLNPSWTIPPTILQQDKLPAIRANPSYFAERDLQALDFEGNRLNPADIDWSNPQGVMLRQPPGPNNPLGKMVFRFDNPFAVFLHDTPSQSLFERATRNVSSGCVRVEQATDLADYLFHSLDNQQRERITRLQANGKTREVNIDNGPQVILGYWTVQVMENGELRYLPDPYDMDEALWKAFSAAVRL</sequence>
<evidence type="ECO:0000259" key="8">
    <source>
        <dbReference type="PROSITE" id="PS52029"/>
    </source>
</evidence>
<dbReference type="OrthoDB" id="9778545at2"/>
<keyword evidence="5 7" id="KW-0573">Peptidoglycan synthesis</keyword>
<dbReference type="InterPro" id="IPR005490">
    <property type="entry name" value="LD_TPept_cat_dom"/>
</dbReference>
<proteinExistence type="inferred from homology"/>
<keyword evidence="4 7" id="KW-0133">Cell shape</keyword>
<feature type="domain" description="L,D-TPase catalytic" evidence="8">
    <location>
        <begin position="277"/>
        <end position="452"/>
    </location>
</feature>
<dbReference type="UniPathway" id="UPA00219"/>
<dbReference type="InterPro" id="IPR052905">
    <property type="entry name" value="LD-transpeptidase_YkuD-like"/>
</dbReference>
<evidence type="ECO:0000256" key="6">
    <source>
        <dbReference type="ARBA" id="ARBA00023316"/>
    </source>
</evidence>
<feature type="active site" description="Proton donor/acceptor" evidence="7">
    <location>
        <position position="405"/>
    </location>
</feature>
<keyword evidence="6 7" id="KW-0961">Cell wall biogenesis/degradation</keyword>
<gene>
    <name evidence="9" type="ORF">SAMN05216198_1739</name>
</gene>
<dbReference type="Gene3D" id="2.40.440.10">
    <property type="entry name" value="L,D-transpeptidase catalytic domain-like"/>
    <property type="match status" value="1"/>
</dbReference>
<dbReference type="SUPFAM" id="SSF141523">
    <property type="entry name" value="L,D-transpeptidase catalytic domain-like"/>
    <property type="match status" value="1"/>
</dbReference>
<comment type="similarity">
    <text evidence="2">Belongs to the YkuD family.</text>
</comment>
<dbReference type="EMBL" id="LT629748">
    <property type="protein sequence ID" value="SDS34404.1"/>
    <property type="molecule type" value="Genomic_DNA"/>
</dbReference>
<name>A0A1H1RF73_9GAMM</name>
<evidence type="ECO:0000256" key="2">
    <source>
        <dbReference type="ARBA" id="ARBA00005992"/>
    </source>
</evidence>
<dbReference type="PROSITE" id="PS52029">
    <property type="entry name" value="LD_TPASE"/>
    <property type="match status" value="1"/>
</dbReference>
<evidence type="ECO:0000256" key="5">
    <source>
        <dbReference type="ARBA" id="ARBA00022984"/>
    </source>
</evidence>
<dbReference type="InterPro" id="IPR002477">
    <property type="entry name" value="Peptidoglycan-bd-like"/>
</dbReference>
<reference evidence="10" key="1">
    <citation type="submission" date="2016-10" db="EMBL/GenBank/DDBJ databases">
        <authorList>
            <person name="Varghese N."/>
            <person name="Submissions S."/>
        </authorList>
    </citation>
    <scope>NUCLEOTIDE SEQUENCE [LARGE SCALE GENOMIC DNA]</scope>
    <source>
        <strain evidence="10">2SM5</strain>
    </source>
</reference>
<evidence type="ECO:0000256" key="3">
    <source>
        <dbReference type="ARBA" id="ARBA00022679"/>
    </source>
</evidence>
<dbReference type="SUPFAM" id="SSF47090">
    <property type="entry name" value="PGBD-like"/>
    <property type="match status" value="1"/>
</dbReference>
<dbReference type="InterPro" id="IPR045380">
    <property type="entry name" value="LD_TPept_scaffold_dom"/>
</dbReference>
<comment type="pathway">
    <text evidence="1 7">Cell wall biogenesis; peptidoglycan biosynthesis.</text>
</comment>
<evidence type="ECO:0000313" key="10">
    <source>
        <dbReference type="Proteomes" id="UP000243426"/>
    </source>
</evidence>
<organism evidence="9 10">
    <name type="scientific">Halopseudomonas litoralis</name>
    <dbReference type="NCBI Taxonomy" id="797277"/>
    <lineage>
        <taxon>Bacteria</taxon>
        <taxon>Pseudomonadati</taxon>
        <taxon>Pseudomonadota</taxon>
        <taxon>Gammaproteobacteria</taxon>
        <taxon>Pseudomonadales</taxon>
        <taxon>Pseudomonadaceae</taxon>
        <taxon>Halopseudomonas</taxon>
    </lineage>
</organism>
<protein>
    <submittedName>
        <fullName evidence="9">Murein L,D-transpeptidase YcbB/YkuD</fullName>
    </submittedName>
</protein>
<dbReference type="AlphaFoldDB" id="A0A1H1RF73"/>
<dbReference type="STRING" id="797277.SAMN05216198_1739"/>
<dbReference type="Proteomes" id="UP000243426">
    <property type="component" value="Chromosome I"/>
</dbReference>
<dbReference type="Pfam" id="PF01471">
    <property type="entry name" value="PG_binding_1"/>
    <property type="match status" value="1"/>
</dbReference>
<dbReference type="GO" id="GO:0008360">
    <property type="term" value="P:regulation of cell shape"/>
    <property type="evidence" value="ECO:0007669"/>
    <property type="project" value="UniProtKB-UniRule"/>
</dbReference>
<dbReference type="Pfam" id="PF20142">
    <property type="entry name" value="Scaffold"/>
    <property type="match status" value="1"/>
</dbReference>
<evidence type="ECO:0000256" key="7">
    <source>
        <dbReference type="PROSITE-ProRule" id="PRU01373"/>
    </source>
</evidence>
<dbReference type="GO" id="GO:0016740">
    <property type="term" value="F:transferase activity"/>
    <property type="evidence" value="ECO:0007669"/>
    <property type="project" value="UniProtKB-KW"/>
</dbReference>
<dbReference type="CDD" id="cd16913">
    <property type="entry name" value="YkuD_like"/>
    <property type="match status" value="1"/>
</dbReference>
<dbReference type="GO" id="GO:0004180">
    <property type="term" value="F:carboxypeptidase activity"/>
    <property type="evidence" value="ECO:0007669"/>
    <property type="project" value="UniProtKB-ARBA"/>
</dbReference>
<dbReference type="GO" id="GO:0071555">
    <property type="term" value="P:cell wall organization"/>
    <property type="evidence" value="ECO:0007669"/>
    <property type="project" value="UniProtKB-UniRule"/>
</dbReference>
<accession>A0A1H1RF73</accession>
<feature type="active site" description="Nucleophile" evidence="7">
    <location>
        <position position="424"/>
    </location>
</feature>
<dbReference type="InterPro" id="IPR038063">
    <property type="entry name" value="Transpep_catalytic_dom"/>
</dbReference>
<dbReference type="Gene3D" id="1.10.101.10">
    <property type="entry name" value="PGBD-like superfamily/PGBD"/>
    <property type="match status" value="1"/>
</dbReference>
<evidence type="ECO:0000256" key="1">
    <source>
        <dbReference type="ARBA" id="ARBA00004752"/>
    </source>
</evidence>
<keyword evidence="10" id="KW-1185">Reference proteome</keyword>
<dbReference type="PANTHER" id="PTHR41533">
    <property type="entry name" value="L,D-TRANSPEPTIDASE HI_1667-RELATED"/>
    <property type="match status" value="1"/>
</dbReference>
<dbReference type="Pfam" id="PF03734">
    <property type="entry name" value="YkuD"/>
    <property type="match status" value="1"/>
</dbReference>
<dbReference type="GO" id="GO:0009252">
    <property type="term" value="P:peptidoglycan biosynthetic process"/>
    <property type="evidence" value="ECO:0007669"/>
    <property type="project" value="UniProtKB-UniPathway"/>
</dbReference>
<evidence type="ECO:0000313" key="9">
    <source>
        <dbReference type="EMBL" id="SDS34404.1"/>
    </source>
</evidence>
<keyword evidence="3" id="KW-0808">Transferase</keyword>
<dbReference type="InterPro" id="IPR036366">
    <property type="entry name" value="PGBDSf"/>
</dbReference>
<dbReference type="PANTHER" id="PTHR41533:SF2">
    <property type="entry name" value="BLR7131 PROTEIN"/>
    <property type="match status" value="1"/>
</dbReference>
<evidence type="ECO:0000256" key="4">
    <source>
        <dbReference type="ARBA" id="ARBA00022960"/>
    </source>
</evidence>
<dbReference type="RefSeq" id="WP_090272945.1">
    <property type="nucleotide sequence ID" value="NZ_LT629748.1"/>
</dbReference>
<dbReference type="InterPro" id="IPR036365">
    <property type="entry name" value="PGBD-like_sf"/>
</dbReference>